<keyword evidence="2" id="KW-0863">Zinc-finger</keyword>
<dbReference type="SUPFAM" id="SSF57903">
    <property type="entry name" value="FYVE/PHD zinc finger"/>
    <property type="match status" value="1"/>
</dbReference>
<evidence type="ECO:0000313" key="6">
    <source>
        <dbReference type="Proteomes" id="UP000828390"/>
    </source>
</evidence>
<reference evidence="5" key="1">
    <citation type="journal article" date="2019" name="bioRxiv">
        <title>The Genome of the Zebra Mussel, Dreissena polymorpha: A Resource for Invasive Species Research.</title>
        <authorList>
            <person name="McCartney M.A."/>
            <person name="Auch B."/>
            <person name="Kono T."/>
            <person name="Mallez S."/>
            <person name="Zhang Y."/>
            <person name="Obille A."/>
            <person name="Becker A."/>
            <person name="Abrahante J.E."/>
            <person name="Garbe J."/>
            <person name="Badalamenti J.P."/>
            <person name="Herman A."/>
            <person name="Mangelson H."/>
            <person name="Liachko I."/>
            <person name="Sullivan S."/>
            <person name="Sone E.D."/>
            <person name="Koren S."/>
            <person name="Silverstein K.A.T."/>
            <person name="Beckman K.B."/>
            <person name="Gohl D.M."/>
        </authorList>
    </citation>
    <scope>NUCLEOTIDE SEQUENCE</scope>
    <source>
        <strain evidence="5">Duluth1</strain>
        <tissue evidence="5">Whole animal</tissue>
    </source>
</reference>
<reference evidence="5" key="2">
    <citation type="submission" date="2020-11" db="EMBL/GenBank/DDBJ databases">
        <authorList>
            <person name="McCartney M.A."/>
            <person name="Auch B."/>
            <person name="Kono T."/>
            <person name="Mallez S."/>
            <person name="Becker A."/>
            <person name="Gohl D.M."/>
            <person name="Silverstein K.A.T."/>
            <person name="Koren S."/>
            <person name="Bechman K.B."/>
            <person name="Herman A."/>
            <person name="Abrahante J.E."/>
            <person name="Garbe J."/>
        </authorList>
    </citation>
    <scope>NUCLEOTIDE SEQUENCE</scope>
    <source>
        <strain evidence="5">Duluth1</strain>
        <tissue evidence="5">Whole animal</tissue>
    </source>
</reference>
<dbReference type="GO" id="GO:0008270">
    <property type="term" value="F:zinc ion binding"/>
    <property type="evidence" value="ECO:0007669"/>
    <property type="project" value="UniProtKB-KW"/>
</dbReference>
<dbReference type="Proteomes" id="UP000828390">
    <property type="component" value="Unassembled WGS sequence"/>
</dbReference>
<dbReference type="SMART" id="SM00249">
    <property type="entry name" value="PHD"/>
    <property type="match status" value="1"/>
</dbReference>
<evidence type="ECO:0000313" key="5">
    <source>
        <dbReference type="EMBL" id="KAH3740087.1"/>
    </source>
</evidence>
<keyword evidence="6" id="KW-1185">Reference proteome</keyword>
<evidence type="ECO:0000256" key="2">
    <source>
        <dbReference type="ARBA" id="ARBA00022771"/>
    </source>
</evidence>
<evidence type="ECO:0000256" key="3">
    <source>
        <dbReference type="ARBA" id="ARBA00022833"/>
    </source>
</evidence>
<dbReference type="InterPro" id="IPR001965">
    <property type="entry name" value="Znf_PHD"/>
</dbReference>
<feature type="domain" description="Zinc finger PHD-type" evidence="4">
    <location>
        <begin position="113"/>
        <end position="164"/>
    </location>
</feature>
<gene>
    <name evidence="5" type="ORF">DPMN_046782</name>
</gene>
<protein>
    <recommendedName>
        <fullName evidence="4">Zinc finger PHD-type domain-containing protein</fullName>
    </recommendedName>
</protein>
<evidence type="ECO:0000259" key="4">
    <source>
        <dbReference type="SMART" id="SM00249"/>
    </source>
</evidence>
<dbReference type="InterPro" id="IPR011011">
    <property type="entry name" value="Znf_FYVE_PHD"/>
</dbReference>
<dbReference type="AlphaFoldDB" id="A0A9D4D7H5"/>
<accession>A0A9D4D7H5</accession>
<dbReference type="Gene3D" id="3.30.40.10">
    <property type="entry name" value="Zinc/RING finger domain, C3HC4 (zinc finger)"/>
    <property type="match status" value="1"/>
</dbReference>
<keyword evidence="3" id="KW-0862">Zinc</keyword>
<comment type="caution">
    <text evidence="5">The sequence shown here is derived from an EMBL/GenBank/DDBJ whole genome shotgun (WGS) entry which is preliminary data.</text>
</comment>
<dbReference type="InterPro" id="IPR013083">
    <property type="entry name" value="Znf_RING/FYVE/PHD"/>
</dbReference>
<evidence type="ECO:0000256" key="1">
    <source>
        <dbReference type="ARBA" id="ARBA00022723"/>
    </source>
</evidence>
<dbReference type="EMBL" id="JAIWYP010000011">
    <property type="protein sequence ID" value="KAH3740087.1"/>
    <property type="molecule type" value="Genomic_DNA"/>
</dbReference>
<organism evidence="5 6">
    <name type="scientific">Dreissena polymorpha</name>
    <name type="common">Zebra mussel</name>
    <name type="synonym">Mytilus polymorpha</name>
    <dbReference type="NCBI Taxonomy" id="45954"/>
    <lineage>
        <taxon>Eukaryota</taxon>
        <taxon>Metazoa</taxon>
        <taxon>Spiralia</taxon>
        <taxon>Lophotrochozoa</taxon>
        <taxon>Mollusca</taxon>
        <taxon>Bivalvia</taxon>
        <taxon>Autobranchia</taxon>
        <taxon>Heteroconchia</taxon>
        <taxon>Euheterodonta</taxon>
        <taxon>Imparidentia</taxon>
        <taxon>Neoheterodontei</taxon>
        <taxon>Myida</taxon>
        <taxon>Dreissenoidea</taxon>
        <taxon>Dreissenidae</taxon>
        <taxon>Dreissena</taxon>
    </lineage>
</organism>
<dbReference type="InterPro" id="IPR046496">
    <property type="entry name" value="DUF6589"/>
</dbReference>
<sequence length="376" mass="43042">MLLMQDTMNKMCHKKRDALHLKNVFNQRSVSKNVSETFNYVSDFLKFVTEGYTLLFAMEMLDLPTLDTVPTMTSAEAEEALNYVSTCIVDTVWNDVTVHIPSSNLKEEDTYGFCNCKEDIEGAVMIECENVACTEGVWFHLECVGLTEETVPGEDEVWFCSAECRNSNKRSHSASHTIDRKFEYVKMLLWRGLSDMIRRNAVRQNDGPMITLYWKCDLPQFIKHNHTKYTILGHRLIAKFTGLNCFLPKRLRQDLIWNRTINLSGGRGTNIETDLVNDFLNREFKDSIRSVGHRLTDDTLARHGKLTGSVGKALDEAYENITGIDSKPGTRKTHERKADLVMMTDILYHEKLTKEIPGRLFKSFPTIKNITSMDGA</sequence>
<dbReference type="Pfam" id="PF20231">
    <property type="entry name" value="DUF6589"/>
    <property type="match status" value="1"/>
</dbReference>
<proteinExistence type="predicted"/>
<name>A0A9D4D7H5_DREPO</name>
<keyword evidence="1" id="KW-0479">Metal-binding</keyword>